<dbReference type="Proteomes" id="UP000662857">
    <property type="component" value="Chromosome"/>
</dbReference>
<evidence type="ECO:0000256" key="1">
    <source>
        <dbReference type="ARBA" id="ARBA00022962"/>
    </source>
</evidence>
<organism evidence="4 5">
    <name type="scientific">Natronosporangium hydrolyticum</name>
    <dbReference type="NCBI Taxonomy" id="2811111"/>
    <lineage>
        <taxon>Bacteria</taxon>
        <taxon>Bacillati</taxon>
        <taxon>Actinomycetota</taxon>
        <taxon>Actinomycetes</taxon>
        <taxon>Micromonosporales</taxon>
        <taxon>Micromonosporaceae</taxon>
        <taxon>Natronosporangium</taxon>
    </lineage>
</organism>
<dbReference type="InterPro" id="IPR026869">
    <property type="entry name" value="EgtC-like"/>
</dbReference>
<dbReference type="UniPathway" id="UPA01014"/>
<evidence type="ECO:0000313" key="4">
    <source>
        <dbReference type="EMBL" id="QSB15682.1"/>
    </source>
</evidence>
<keyword evidence="5" id="KW-1185">Reference proteome</keyword>
<dbReference type="HAMAP" id="MF_02036">
    <property type="entry name" value="EgtC"/>
    <property type="match status" value="1"/>
</dbReference>
<sequence length="253" mass="26333">MCRHLAYLGPAATLASWLYDAPHALVHQAAAPREMRGGGTINADGFGVGWFVAPGKEPVRYRRDKPLWSDVDLPGLAAATTARAVVAAVRSATVGMPVTEAACAPFAGDGWLFSHNGRVVGWPESLATLAAELPVTQVMTMPAPTDSALLWALLRARLAAGSAPAAAVATIVSEVLDAAPGSRLNLLLNDGETIVATTVTHSLWVRRLDGGVVVCSEPLDEGPQWRPVPAGALVTATPDRVEITDIEAAQVPG</sequence>
<dbReference type="GO" id="GO:0052699">
    <property type="term" value="P:ergothioneine biosynthetic process"/>
    <property type="evidence" value="ECO:0007669"/>
    <property type="project" value="UniProtKB-UniRule"/>
</dbReference>
<dbReference type="Pfam" id="PF13230">
    <property type="entry name" value="GATase_4"/>
    <property type="match status" value="1"/>
</dbReference>
<accession>A0A895YHZ6</accession>
<keyword evidence="2" id="KW-0378">Hydrolase</keyword>
<evidence type="ECO:0000313" key="5">
    <source>
        <dbReference type="Proteomes" id="UP000662857"/>
    </source>
</evidence>
<dbReference type="EMBL" id="CP070499">
    <property type="protein sequence ID" value="QSB15682.1"/>
    <property type="molecule type" value="Genomic_DNA"/>
</dbReference>
<comment type="function">
    <text evidence="2">Catalyzes the hydrolysis of the gamma-glutamyl amide bond of hercynyl-gamma-L-glutamyl-L-cysteine sulfoxide to produce hercynylcysteine sulfoxide, a step in the biosynthesis pathway of ergothioneine.</text>
</comment>
<dbReference type="InterPro" id="IPR032889">
    <property type="entry name" value="EgtC_Actinobacteria"/>
</dbReference>
<comment type="pathway">
    <text evidence="2">Amino-acid biosynthesis; ergothioneine biosynthesis.</text>
</comment>
<dbReference type="KEGG" id="nhy:JQS43_04870"/>
<dbReference type="Gene3D" id="3.60.20.10">
    <property type="entry name" value="Glutamine Phosphoribosylpyrophosphate, subunit 1, domain 1"/>
    <property type="match status" value="1"/>
</dbReference>
<dbReference type="PANTHER" id="PTHR43187">
    <property type="entry name" value="GLUTAMINE AMIDOTRANSFERASE DUG3-RELATED"/>
    <property type="match status" value="1"/>
</dbReference>
<dbReference type="GO" id="GO:0016811">
    <property type="term" value="F:hydrolase activity, acting on carbon-nitrogen (but not peptide) bonds, in linear amides"/>
    <property type="evidence" value="ECO:0007669"/>
    <property type="project" value="UniProtKB-UniRule"/>
</dbReference>
<dbReference type="RefSeq" id="WP_239677863.1">
    <property type="nucleotide sequence ID" value="NZ_CP070499.1"/>
</dbReference>
<dbReference type="CDD" id="cd01908">
    <property type="entry name" value="YafJ"/>
    <property type="match status" value="1"/>
</dbReference>
<protein>
    <recommendedName>
        <fullName evidence="2">Gamma-glutamyl-hercynylcysteine sulfoxide hydrolase</fullName>
        <ecNumber evidence="2">3.5.1.118</ecNumber>
    </recommendedName>
    <alternativeName>
        <fullName evidence="2">Gamma-glutamyl hercynylcysteine S-oxide hydrolase</fullName>
    </alternativeName>
</protein>
<gene>
    <name evidence="2 4" type="primary">egtC</name>
    <name evidence="4" type="ORF">JQS43_04870</name>
</gene>
<evidence type="ECO:0000256" key="2">
    <source>
        <dbReference type="HAMAP-Rule" id="MF_02036"/>
    </source>
</evidence>
<feature type="domain" description="Glutamine amidotransferase type-2" evidence="3">
    <location>
        <begin position="2"/>
        <end position="253"/>
    </location>
</feature>
<comment type="catalytic activity">
    <reaction evidence="2">
        <text>gamma-L-glutamyl-hercynylcysteine S-oxide + H2O = S-(hercyn-2-yl)-L-cysteine S-oxide + L-glutamate</text>
        <dbReference type="Rhea" id="RHEA:42684"/>
        <dbReference type="ChEBI" id="CHEBI:15377"/>
        <dbReference type="ChEBI" id="CHEBI:29985"/>
        <dbReference type="ChEBI" id="CHEBI:82703"/>
        <dbReference type="ChEBI" id="CHEBI:82706"/>
        <dbReference type="EC" id="3.5.1.118"/>
    </reaction>
</comment>
<keyword evidence="1 2" id="KW-0315">Glutamine amidotransferase</keyword>
<dbReference type="InterPro" id="IPR029055">
    <property type="entry name" value="Ntn_hydrolases_N"/>
</dbReference>
<dbReference type="EC" id="3.5.1.118" evidence="2"/>
<dbReference type="InterPro" id="IPR052373">
    <property type="entry name" value="Gamma-glu_amide_hydrolase"/>
</dbReference>
<name>A0A895YHZ6_9ACTN</name>
<dbReference type="AlphaFoldDB" id="A0A895YHZ6"/>
<proteinExistence type="inferred from homology"/>
<reference evidence="4" key="1">
    <citation type="submission" date="2021-02" db="EMBL/GenBank/DDBJ databases">
        <title>Natrosporangium hydrolyticum gen. nov., sp. nov, a haloalkaliphilic actinobacterium from a soda solonchak soil.</title>
        <authorList>
            <person name="Sorokin D.Y."/>
            <person name="Khijniak T.V."/>
            <person name="Zakharycheva A.P."/>
            <person name="Boueva O.V."/>
            <person name="Ariskina E.V."/>
            <person name="Hahnke R.L."/>
            <person name="Bunk B."/>
            <person name="Sproer C."/>
            <person name="Schumann P."/>
            <person name="Evtushenko L.I."/>
            <person name="Kublanov I.V."/>
        </authorList>
    </citation>
    <scope>NUCLEOTIDE SEQUENCE</scope>
    <source>
        <strain evidence="4">DSM 106523</strain>
    </source>
</reference>
<dbReference type="SUPFAM" id="SSF56235">
    <property type="entry name" value="N-terminal nucleophile aminohydrolases (Ntn hydrolases)"/>
    <property type="match status" value="1"/>
</dbReference>
<dbReference type="InterPro" id="IPR017808">
    <property type="entry name" value="EgtC"/>
</dbReference>
<dbReference type="PANTHER" id="PTHR43187:SF2">
    <property type="entry name" value="GAMMA-GLUTAMYL-HERCYNYLCYSTEINE SULFOXIDE HYDROLASE"/>
    <property type="match status" value="1"/>
</dbReference>
<dbReference type="NCBIfam" id="TIGR03442">
    <property type="entry name" value="ergothioneine biosynthesis protein EgtC"/>
    <property type="match status" value="1"/>
</dbReference>
<dbReference type="InterPro" id="IPR017932">
    <property type="entry name" value="GATase_2_dom"/>
</dbReference>
<evidence type="ECO:0000259" key="3">
    <source>
        <dbReference type="PROSITE" id="PS51278"/>
    </source>
</evidence>
<dbReference type="PROSITE" id="PS51278">
    <property type="entry name" value="GATASE_TYPE_2"/>
    <property type="match status" value="1"/>
</dbReference>